<sequence>MTDNQVMYLGVQAMYLGAKVAGPILLVTLVIGFAISLIQAVTQVQEMTLTFVPKVIAVAFVLLLLGNWMMGEMVSFTRQIILDLPTMLKT</sequence>
<evidence type="ECO:0000256" key="2">
    <source>
        <dbReference type="ARBA" id="ARBA00006156"/>
    </source>
</evidence>
<dbReference type="GO" id="GO:0044780">
    <property type="term" value="P:bacterial-type flagellum assembly"/>
    <property type="evidence" value="ECO:0007669"/>
    <property type="project" value="InterPro"/>
</dbReference>
<keyword evidence="10" id="KW-0966">Cell projection</keyword>
<dbReference type="GO" id="GO:0005886">
    <property type="term" value="C:plasma membrane"/>
    <property type="evidence" value="ECO:0007669"/>
    <property type="project" value="UniProtKB-SubCell"/>
</dbReference>
<protein>
    <recommendedName>
        <fullName evidence="3 9">Flagellar biosynthetic protein FliQ</fullName>
    </recommendedName>
</protein>
<keyword evidence="10" id="KW-0969">Cilium</keyword>
<organism evidence="10 11">
    <name type="scientific">Austwickia chelonae NBRC 105200</name>
    <dbReference type="NCBI Taxonomy" id="1184607"/>
    <lineage>
        <taxon>Bacteria</taxon>
        <taxon>Bacillati</taxon>
        <taxon>Actinomycetota</taxon>
        <taxon>Actinomycetes</taxon>
        <taxon>Micrococcales</taxon>
        <taxon>Dermatophilaceae</taxon>
        <taxon>Austwickia</taxon>
    </lineage>
</organism>
<name>K6W7G6_9MICO</name>
<comment type="similarity">
    <text evidence="2 9">Belongs to the FliQ/MopD/SpaQ family.</text>
</comment>
<dbReference type="InterPro" id="IPR006305">
    <property type="entry name" value="FliQ"/>
</dbReference>
<feature type="transmembrane region" description="Helical" evidence="9">
    <location>
        <begin position="20"/>
        <end position="39"/>
    </location>
</feature>
<evidence type="ECO:0000256" key="5">
    <source>
        <dbReference type="ARBA" id="ARBA00022692"/>
    </source>
</evidence>
<dbReference type="EMBL" id="BAGZ01000008">
    <property type="protein sequence ID" value="GAB77772.1"/>
    <property type="molecule type" value="Genomic_DNA"/>
</dbReference>
<dbReference type="GO" id="GO:0009306">
    <property type="term" value="P:protein secretion"/>
    <property type="evidence" value="ECO:0007669"/>
    <property type="project" value="InterPro"/>
</dbReference>
<dbReference type="RefSeq" id="WP_006502524.1">
    <property type="nucleotide sequence ID" value="NZ_BAGZ01000008.1"/>
</dbReference>
<keyword evidence="4 9" id="KW-1003">Cell membrane</keyword>
<dbReference type="PANTHER" id="PTHR34040">
    <property type="entry name" value="FLAGELLAR BIOSYNTHETIC PROTEIN FLIQ"/>
    <property type="match status" value="1"/>
</dbReference>
<keyword evidence="11" id="KW-1185">Reference proteome</keyword>
<evidence type="ECO:0000256" key="8">
    <source>
        <dbReference type="ARBA" id="ARBA00023143"/>
    </source>
</evidence>
<dbReference type="GO" id="GO:0009425">
    <property type="term" value="C:bacterial-type flagellum basal body"/>
    <property type="evidence" value="ECO:0007669"/>
    <property type="project" value="UniProtKB-SubCell"/>
</dbReference>
<dbReference type="Proteomes" id="UP000008495">
    <property type="component" value="Unassembled WGS sequence"/>
</dbReference>
<dbReference type="eggNOG" id="COG1987">
    <property type="taxonomic scope" value="Bacteria"/>
</dbReference>
<dbReference type="Pfam" id="PF01313">
    <property type="entry name" value="Bac_export_3"/>
    <property type="match status" value="1"/>
</dbReference>
<keyword evidence="6 9" id="KW-1133">Transmembrane helix</keyword>
<evidence type="ECO:0000256" key="6">
    <source>
        <dbReference type="ARBA" id="ARBA00022989"/>
    </source>
</evidence>
<evidence type="ECO:0000256" key="7">
    <source>
        <dbReference type="ARBA" id="ARBA00023136"/>
    </source>
</evidence>
<dbReference type="NCBIfam" id="TIGR01402">
    <property type="entry name" value="fliQ"/>
    <property type="match status" value="1"/>
</dbReference>
<reference evidence="10 11" key="1">
    <citation type="submission" date="2012-08" db="EMBL/GenBank/DDBJ databases">
        <title>Whole genome shotgun sequence of Austwickia chelonae NBRC 105200.</title>
        <authorList>
            <person name="Yoshida I."/>
            <person name="Hosoyama A."/>
            <person name="Tsuchikane K."/>
            <person name="Katsumata H."/>
            <person name="Ando Y."/>
            <person name="Ohji S."/>
            <person name="Hamada M."/>
            <person name="Tamura T."/>
            <person name="Yamazoe A."/>
            <person name="Yamazaki S."/>
            <person name="Fujita N."/>
        </authorList>
    </citation>
    <scope>NUCLEOTIDE SEQUENCE [LARGE SCALE GENOMIC DNA]</scope>
    <source>
        <strain evidence="10 11">NBRC 105200</strain>
    </source>
</reference>
<keyword evidence="7 9" id="KW-0472">Membrane</keyword>
<comment type="function">
    <text evidence="9">Role in flagellar biosynthesis.</text>
</comment>
<dbReference type="PIRSF" id="PIRSF004669">
    <property type="entry name" value="FliQ"/>
    <property type="match status" value="1"/>
</dbReference>
<evidence type="ECO:0000256" key="1">
    <source>
        <dbReference type="ARBA" id="ARBA00004651"/>
    </source>
</evidence>
<proteinExistence type="inferred from homology"/>
<evidence type="ECO:0000256" key="9">
    <source>
        <dbReference type="RuleBase" id="RU364090"/>
    </source>
</evidence>
<dbReference type="PANTHER" id="PTHR34040:SF2">
    <property type="entry name" value="FLAGELLAR BIOSYNTHETIC PROTEIN FLIQ"/>
    <property type="match status" value="1"/>
</dbReference>
<dbReference type="PRINTS" id="PR00952">
    <property type="entry name" value="TYPE3IMQPROT"/>
</dbReference>
<evidence type="ECO:0000256" key="3">
    <source>
        <dbReference type="ARBA" id="ARBA00021718"/>
    </source>
</evidence>
<keyword evidence="8 9" id="KW-0975">Bacterial flagellum</keyword>
<evidence type="ECO:0000313" key="10">
    <source>
        <dbReference type="EMBL" id="GAB77772.1"/>
    </source>
</evidence>
<dbReference type="InterPro" id="IPR002191">
    <property type="entry name" value="Bac_export_3"/>
</dbReference>
<dbReference type="OrthoDB" id="9806440at2"/>
<evidence type="ECO:0000313" key="11">
    <source>
        <dbReference type="Proteomes" id="UP000008495"/>
    </source>
</evidence>
<gene>
    <name evidence="9 10" type="primary">fliQ</name>
    <name evidence="10" type="ORF">AUCHE_08_00110</name>
</gene>
<keyword evidence="5 9" id="KW-0812">Transmembrane</keyword>
<accession>K6W7G6</accession>
<dbReference type="AlphaFoldDB" id="K6W7G6"/>
<keyword evidence="10" id="KW-0282">Flagellum</keyword>
<feature type="transmembrane region" description="Helical" evidence="9">
    <location>
        <begin position="51"/>
        <end position="70"/>
    </location>
</feature>
<dbReference type="STRING" id="100225.SAMN05421595_0274"/>
<evidence type="ECO:0000256" key="4">
    <source>
        <dbReference type="ARBA" id="ARBA00022475"/>
    </source>
</evidence>
<comment type="subcellular location">
    <subcellularLocation>
        <location evidence="1 9">Cell membrane</location>
        <topology evidence="1">Multi-pass membrane protein</topology>
    </subcellularLocation>
    <subcellularLocation>
        <location evidence="9">Bacterial flagellum basal body</location>
    </subcellularLocation>
</comment>
<comment type="caution">
    <text evidence="10">The sequence shown here is derived from an EMBL/GenBank/DDBJ whole genome shotgun (WGS) entry which is preliminary data.</text>
</comment>